<comment type="caution">
    <text evidence="4">The sequence shown here is derived from an EMBL/GenBank/DDBJ whole genome shotgun (WGS) entry which is preliminary data.</text>
</comment>
<accession>A0A7X0VT07</accession>
<name>A0A7X0VT07_9BACL</name>
<sequence>MTKFALHGYEGASLSQIADEVGMKKQSIYAHFKGKDELFMHILRDAKEIELSSKLRYVSEMVDSLMLSLVYDNDENRLNEKLEASWTVFWRGISRR</sequence>
<gene>
    <name evidence="4" type="ORF">H7C18_00765</name>
</gene>
<evidence type="ECO:0000259" key="3">
    <source>
        <dbReference type="PROSITE" id="PS50977"/>
    </source>
</evidence>
<dbReference type="Gene3D" id="1.10.357.10">
    <property type="entry name" value="Tetracycline Repressor, domain 2"/>
    <property type="match status" value="1"/>
</dbReference>
<dbReference type="InterPro" id="IPR009057">
    <property type="entry name" value="Homeodomain-like_sf"/>
</dbReference>
<dbReference type="InterPro" id="IPR050109">
    <property type="entry name" value="HTH-type_TetR-like_transc_reg"/>
</dbReference>
<dbReference type="AlphaFoldDB" id="A0A7X0VT07"/>
<dbReference type="InterPro" id="IPR001647">
    <property type="entry name" value="HTH_TetR"/>
</dbReference>
<dbReference type="Proteomes" id="UP000564644">
    <property type="component" value="Unassembled WGS sequence"/>
</dbReference>
<evidence type="ECO:0000256" key="2">
    <source>
        <dbReference type="PROSITE-ProRule" id="PRU00335"/>
    </source>
</evidence>
<keyword evidence="1 2" id="KW-0238">DNA-binding</keyword>
<dbReference type="GO" id="GO:0003677">
    <property type="term" value="F:DNA binding"/>
    <property type="evidence" value="ECO:0007669"/>
    <property type="project" value="UniProtKB-UniRule"/>
</dbReference>
<dbReference type="Pfam" id="PF00440">
    <property type="entry name" value="TetR_N"/>
    <property type="match status" value="1"/>
</dbReference>
<keyword evidence="5" id="KW-1185">Reference proteome</keyword>
<dbReference type="GO" id="GO:0006355">
    <property type="term" value="P:regulation of DNA-templated transcription"/>
    <property type="evidence" value="ECO:0007669"/>
    <property type="project" value="UniProtKB-ARBA"/>
</dbReference>
<feature type="DNA-binding region" description="H-T-H motif" evidence="2">
    <location>
        <begin position="13"/>
        <end position="32"/>
    </location>
</feature>
<dbReference type="EMBL" id="JACJVO010000001">
    <property type="protein sequence ID" value="MBB6729426.1"/>
    <property type="molecule type" value="Genomic_DNA"/>
</dbReference>
<evidence type="ECO:0000313" key="5">
    <source>
        <dbReference type="Proteomes" id="UP000564644"/>
    </source>
</evidence>
<feature type="domain" description="HTH tetR-type" evidence="3">
    <location>
        <begin position="1"/>
        <end position="50"/>
    </location>
</feature>
<proteinExistence type="predicted"/>
<reference evidence="4 5" key="1">
    <citation type="submission" date="2020-08" db="EMBL/GenBank/DDBJ databases">
        <title>Cohnella phylogeny.</title>
        <authorList>
            <person name="Dunlap C."/>
        </authorList>
    </citation>
    <scope>NUCLEOTIDE SEQUENCE [LARGE SCALE GENOMIC DNA]</scope>
    <source>
        <strain evidence="4 5">CBP 2801</strain>
    </source>
</reference>
<organism evidence="4 5">
    <name type="scientific">Cohnella zeiphila</name>
    <dbReference type="NCBI Taxonomy" id="2761120"/>
    <lineage>
        <taxon>Bacteria</taxon>
        <taxon>Bacillati</taxon>
        <taxon>Bacillota</taxon>
        <taxon>Bacilli</taxon>
        <taxon>Bacillales</taxon>
        <taxon>Paenibacillaceae</taxon>
        <taxon>Cohnella</taxon>
    </lineage>
</organism>
<dbReference type="PROSITE" id="PS50977">
    <property type="entry name" value="HTH_TETR_2"/>
    <property type="match status" value="1"/>
</dbReference>
<dbReference type="PANTHER" id="PTHR30328:SF54">
    <property type="entry name" value="HTH-TYPE TRANSCRIPTIONAL REPRESSOR SCO4008"/>
    <property type="match status" value="1"/>
</dbReference>
<dbReference type="PANTHER" id="PTHR30328">
    <property type="entry name" value="TRANSCRIPTIONAL REPRESSOR"/>
    <property type="match status" value="1"/>
</dbReference>
<evidence type="ECO:0000256" key="1">
    <source>
        <dbReference type="ARBA" id="ARBA00023125"/>
    </source>
</evidence>
<evidence type="ECO:0000313" key="4">
    <source>
        <dbReference type="EMBL" id="MBB6729426.1"/>
    </source>
</evidence>
<dbReference type="SUPFAM" id="SSF46689">
    <property type="entry name" value="Homeodomain-like"/>
    <property type="match status" value="1"/>
</dbReference>
<protein>
    <submittedName>
        <fullName evidence="4">Helix-turn-helix transcriptional regulator</fullName>
    </submittedName>
</protein>